<evidence type="ECO:0008006" key="9">
    <source>
        <dbReference type="Google" id="ProtNLM"/>
    </source>
</evidence>
<comment type="caution">
    <text evidence="8">The sequence shown here is derived from an EMBL/GenBank/DDBJ whole genome shotgun (WGS) entry which is preliminary data.</text>
</comment>
<feature type="domain" description="EGF-like" evidence="7">
    <location>
        <begin position="1363"/>
        <end position="1401"/>
    </location>
</feature>
<evidence type="ECO:0000256" key="1">
    <source>
        <dbReference type="ARBA" id="ARBA00023157"/>
    </source>
</evidence>
<feature type="disulfide bond" evidence="2">
    <location>
        <begin position="1371"/>
        <end position="1388"/>
    </location>
</feature>
<dbReference type="PROSITE" id="PS50025">
    <property type="entry name" value="LAM_G_DOMAIN"/>
    <property type="match status" value="6"/>
</dbReference>
<dbReference type="InterPro" id="IPR000152">
    <property type="entry name" value="EGF-type_Asp/Asn_hydroxyl_site"/>
</dbReference>
<feature type="domain" description="Laminin G" evidence="6">
    <location>
        <begin position="1147"/>
        <end position="1362"/>
    </location>
</feature>
<dbReference type="Gene3D" id="2.10.25.10">
    <property type="entry name" value="Laminin"/>
    <property type="match status" value="3"/>
</dbReference>
<dbReference type="InterPro" id="IPR013320">
    <property type="entry name" value="ConA-like_dom_sf"/>
</dbReference>
<feature type="chain" id="PRO_5012110587" description="Laminin G domain-containing protein" evidence="5">
    <location>
        <begin position="27"/>
        <end position="2043"/>
    </location>
</feature>
<dbReference type="SMART" id="SM00179">
    <property type="entry name" value="EGF_CA"/>
    <property type="match status" value="2"/>
</dbReference>
<comment type="caution">
    <text evidence="2">Lacks conserved residue(s) required for the propagation of feature annotation.</text>
</comment>
<feature type="domain" description="Laminin G" evidence="6">
    <location>
        <begin position="1403"/>
        <end position="1599"/>
    </location>
</feature>
<dbReference type="GO" id="GO:0009653">
    <property type="term" value="P:anatomical structure morphogenesis"/>
    <property type="evidence" value="ECO:0007669"/>
    <property type="project" value="UniProtKB-ARBA"/>
</dbReference>
<protein>
    <recommendedName>
        <fullName evidence="9">Laminin G domain-containing protein</fullName>
    </recommendedName>
</protein>
<dbReference type="Pfam" id="PF00008">
    <property type="entry name" value="EGF"/>
    <property type="match status" value="1"/>
</dbReference>
<dbReference type="InterPro" id="IPR050372">
    <property type="entry name" value="Neurexin-related_CASP"/>
</dbReference>
<dbReference type="GO" id="GO:0030154">
    <property type="term" value="P:cell differentiation"/>
    <property type="evidence" value="ECO:0007669"/>
    <property type="project" value="UniProtKB-ARBA"/>
</dbReference>
<dbReference type="SUPFAM" id="SSF49899">
    <property type="entry name" value="Concanavalin A-like lectins/glucanases"/>
    <property type="match status" value="6"/>
</dbReference>
<evidence type="ECO:0000259" key="6">
    <source>
        <dbReference type="PROSITE" id="PS50025"/>
    </source>
</evidence>
<dbReference type="InterPro" id="IPR000742">
    <property type="entry name" value="EGF"/>
</dbReference>
<evidence type="ECO:0000256" key="2">
    <source>
        <dbReference type="PROSITE-ProRule" id="PRU00076"/>
    </source>
</evidence>
<sequence length="2043" mass="231725">MATPSQRKRINFIVLLILYGTADVDCSLPVDLAGEEKVLPPTTLPLTSPSSSVTTVNISTSTYVTAIPPIPPSDRDRFLTFAESGHHQTFMFAKDNTFIQLDGDIIQRFQLRLCREISFKFRTRLPHGLLVYHNVKNPVFKMQPYALYVIVEKGELKVVHVFGKHLTSVTVGRALNRDQWHSVVVTIDVHGARLIAKVDHLKEEVYLKGLSFDTNYGITANLTSVILIGGLSSEEKLHGVKYIIESFVGCISDMVLSSGKAASDLLPIVPLIATKHENVKEGCIDKCRTMENLCFQGSRCINEYNGYRCDCFGTLYEEHLCDVFTATVLTLRGSSYVSYRVYDWKDRVHSTSTRVSLHFKTRFDDSALFYASGQIDDKHHYIALSIHDEKVAVQIDLGDGPVEDYLGEKINNNMWHNLTVILQDQTIYVYLDSTTETYEVPGNARYLCIDPEIYICGGPDLHKMKGLKSFNNFAGNLKYVYYNDVSILYELKQNNPKVHYIGVLDPEFEDIDIEVIPITYPFATSHIWWPLNQSHTVNLKFDFKTSKNMAVLAYSQTSTQGYWEVRMVKEEIRFELVSDVGKNVTSVNLKSVKFNVSNDWHNVELDYRKGRIKMTVDHHNKHVQMFGLDFELQDKIVIGSGLKSANLGLIGCMRNIRINGMLIEPRLVIMTERVVGEVAIDDCRYVDPCTRPNTCEHGGVCSVREDRVICNCDNTGYIGENCHFATFRKTCEELALLGYTRNDVYLIDIDGNGKFPPAHVKCEFQIEADSSTTVVEHNLPSQVDVRSASGNDFSFNIKYREFTAEMLQELISHSLYCRQYIKYDCMKAPLELHSATWFISSSNNTVDFLGNVKRGYCPCGVNATCVNATKSCNCDSNEDGKWHSDEGTFVEPTSLGITDMFFLQQKDLPEDAQGRITLGPLECVETNTQRYVVTFTTSQSYIEVPGWRKGDIAFSFRTTGTSAILLFQPPIRPNYPSFMVALTSEHELTFNFTLNTGTTRKLVINSKRKLNGGEWHKIWIDYNFYHVRFMLNTEYQMLNLLLEEEFGPFEGSMFIGGATAEHLKKSAVNQGLIGCFRGLVVNGEILDIYSYMSVHLSEIIKDCKPSCVPNPCQNKAICKELWSSYECICKNPWAHLGTHCEENINEKALTFQTKEAYLKKNYLVDNATDAEKHRLKKMMTENVLMNLRTYDDNALVLYANDNLNNFIHLFIHNGTEIIYLFNDENEIIQMNVTYAKINQGESVQIAIIRTENSTTLHVNENNATIDRTAKLLSKYTNKPWSNPEMEVILPQRPPAPPMDYFQLNLGGFDRYSLNLAARAARLPQGGYVGCVRGLKIADHVVDLSRKALQNIDQDLTGVLPECNMKCDSEPCKNGGICTEDFTNQESSCDCELTSYFGEYCVEEKGADFNGESILQRKFLLSGPVFKVKIKLAFSSNDLRQKNTVLLLVQTENKRSYYLLVAITQDGYLKFEENREEEAYGAEVKNRNFLNGARHTIYYTRTNQEAKLLIDRIEVPLEKVPPQIVWDVFDQGSNEVQVGGLNTTDPRLKIYKGYNGCLSNILVEINEYEMKPLEEYMLFTRLNSAEVNAVNAQGVRSAQCSADFDEAWPDQTQLAAAHNGSFLISVDKTWVEDPPSRNPYDSLYQQPDTEEDNTDNFFIALICVFLLGLCARHTIYYTRTNQEAKLLIDRIEVPLEKVPPQIVWDVFDQGSNEVQVGGLNTTDPRLKIYKGYNGCLSNILVEINEYEMKPLEEYMLFTRLNSAEVNAVNAQGVRSAQCSADFDEAWPDQTQLAAAHNGSFLISVDKTWVEDPPSRNPYDSLYQQPDTEEDNTDNFFIALICVFLLGLCYCGYHMWRTHKAYKLSLEKQTDENIMRSKEHATKLQEPAISFLQLNKDPLSDETIVDGDKKPNGVTIDTVPVVIVEIPNEGSISRKGSLRYRDMLEKEKVWETLEEKDEILLSENDTDDDKNQVNGDDREANCGDPDTDDDTTTSSDDEENSPPEHHVNGRKDSNKEGPPTQTNLTTQLPYKIDEDETSELLTSTA</sequence>
<keyword evidence="5" id="KW-0732">Signal</keyword>
<dbReference type="PANTHER" id="PTHR15036:SF49">
    <property type="entry name" value="AXOTACTIN"/>
    <property type="match status" value="1"/>
</dbReference>
<proteinExistence type="predicted"/>
<dbReference type="FunFam" id="2.10.25.10:FF:000459">
    <property type="entry name" value="Axotactin, isoform B"/>
    <property type="match status" value="1"/>
</dbReference>
<dbReference type="CDD" id="cd00053">
    <property type="entry name" value="EGF"/>
    <property type="match status" value="1"/>
</dbReference>
<accession>A0A2A4JU97</accession>
<feature type="transmembrane region" description="Helical" evidence="4">
    <location>
        <begin position="1834"/>
        <end position="1854"/>
    </location>
</feature>
<dbReference type="STRING" id="7102.A0A2A4JU97"/>
<keyword evidence="2" id="KW-0245">EGF-like domain</keyword>
<dbReference type="CDD" id="cd00054">
    <property type="entry name" value="EGF_CA"/>
    <property type="match status" value="2"/>
</dbReference>
<dbReference type="InterPro" id="IPR001791">
    <property type="entry name" value="Laminin_G"/>
</dbReference>
<feature type="domain" description="EGF-like" evidence="7">
    <location>
        <begin position="284"/>
        <end position="322"/>
    </location>
</feature>
<evidence type="ECO:0000256" key="4">
    <source>
        <dbReference type="SAM" id="Phobius"/>
    </source>
</evidence>
<dbReference type="Gene3D" id="2.60.120.200">
    <property type="match status" value="6"/>
</dbReference>
<name>A0A2A4JU97_HELVI</name>
<keyword evidence="4" id="KW-1133">Transmembrane helix</keyword>
<dbReference type="PANTHER" id="PTHR15036">
    <property type="entry name" value="PIKACHURIN-LIKE PROTEIN"/>
    <property type="match status" value="1"/>
</dbReference>
<dbReference type="InterPro" id="IPR001881">
    <property type="entry name" value="EGF-like_Ca-bd_dom"/>
</dbReference>
<reference evidence="8" key="1">
    <citation type="submission" date="2017-09" db="EMBL/GenBank/DDBJ databases">
        <title>Contemporary evolution of a Lepidopteran species, Heliothis virescens, in response to modern agricultural practices.</title>
        <authorList>
            <person name="Fritz M.L."/>
            <person name="Deyonke A.M."/>
            <person name="Papanicolaou A."/>
            <person name="Micinski S."/>
            <person name="Westbrook J."/>
            <person name="Gould F."/>
        </authorList>
    </citation>
    <scope>NUCLEOTIDE SEQUENCE [LARGE SCALE GENOMIC DNA]</scope>
    <source>
        <strain evidence="8">HvINT-</strain>
        <tissue evidence="8">Whole body</tissue>
    </source>
</reference>
<dbReference type="CDD" id="cd00110">
    <property type="entry name" value="LamG"/>
    <property type="match status" value="5"/>
</dbReference>
<feature type="domain" description="Laminin G" evidence="6">
    <location>
        <begin position="88"/>
        <end position="283"/>
    </location>
</feature>
<dbReference type="GO" id="GO:0005509">
    <property type="term" value="F:calcium ion binding"/>
    <property type="evidence" value="ECO:0007669"/>
    <property type="project" value="InterPro"/>
</dbReference>
<keyword evidence="4" id="KW-0472">Membrane</keyword>
<dbReference type="GO" id="GO:0016020">
    <property type="term" value="C:membrane"/>
    <property type="evidence" value="ECO:0007669"/>
    <property type="project" value="UniProtKB-SubCell"/>
</dbReference>
<dbReference type="Gene3D" id="2.60.120.1000">
    <property type="match status" value="1"/>
</dbReference>
<feature type="domain" description="EGF-like" evidence="7">
    <location>
        <begin position="1104"/>
        <end position="1141"/>
    </location>
</feature>
<feature type="domain" description="EGF-like" evidence="7">
    <location>
        <begin position="685"/>
        <end position="723"/>
    </location>
</feature>
<evidence type="ECO:0000259" key="7">
    <source>
        <dbReference type="PROSITE" id="PS50026"/>
    </source>
</evidence>
<evidence type="ECO:0000256" key="3">
    <source>
        <dbReference type="SAM" id="MobiDB-lite"/>
    </source>
</evidence>
<dbReference type="GO" id="GO:0048513">
    <property type="term" value="P:animal organ development"/>
    <property type="evidence" value="ECO:0007669"/>
    <property type="project" value="UniProtKB-ARBA"/>
</dbReference>
<feature type="domain" description="Laminin G" evidence="6">
    <location>
        <begin position="516"/>
        <end position="683"/>
    </location>
</feature>
<organism evidence="8">
    <name type="scientific">Heliothis virescens</name>
    <name type="common">Tobacco budworm moth</name>
    <dbReference type="NCBI Taxonomy" id="7102"/>
    <lineage>
        <taxon>Eukaryota</taxon>
        <taxon>Metazoa</taxon>
        <taxon>Ecdysozoa</taxon>
        <taxon>Arthropoda</taxon>
        <taxon>Hexapoda</taxon>
        <taxon>Insecta</taxon>
        <taxon>Pterygota</taxon>
        <taxon>Neoptera</taxon>
        <taxon>Endopterygota</taxon>
        <taxon>Lepidoptera</taxon>
        <taxon>Glossata</taxon>
        <taxon>Ditrysia</taxon>
        <taxon>Noctuoidea</taxon>
        <taxon>Noctuidae</taxon>
        <taxon>Heliothinae</taxon>
        <taxon>Heliothis</taxon>
    </lineage>
</organism>
<dbReference type="EMBL" id="NWSH01000618">
    <property type="protein sequence ID" value="PCG75268.1"/>
    <property type="molecule type" value="Genomic_DNA"/>
</dbReference>
<feature type="compositionally biased region" description="Basic and acidic residues" evidence="3">
    <location>
        <begin position="1967"/>
        <end position="1979"/>
    </location>
</feature>
<evidence type="ECO:0000313" key="8">
    <source>
        <dbReference type="EMBL" id="PCG75268.1"/>
    </source>
</evidence>
<dbReference type="PROSITE" id="PS00010">
    <property type="entry name" value="ASX_HYDROXYL"/>
    <property type="match status" value="1"/>
</dbReference>
<feature type="domain" description="Laminin G" evidence="6">
    <location>
        <begin position="931"/>
        <end position="1103"/>
    </location>
</feature>
<evidence type="ECO:0000256" key="5">
    <source>
        <dbReference type="SAM" id="SignalP"/>
    </source>
</evidence>
<dbReference type="SMART" id="SM00282">
    <property type="entry name" value="LamG"/>
    <property type="match status" value="6"/>
</dbReference>
<dbReference type="PROSITE" id="PS01186">
    <property type="entry name" value="EGF_2"/>
    <property type="match status" value="1"/>
</dbReference>
<feature type="region of interest" description="Disordered" evidence="3">
    <location>
        <begin position="1958"/>
        <end position="2043"/>
    </location>
</feature>
<keyword evidence="1 2" id="KW-1015">Disulfide bond</keyword>
<keyword evidence="4" id="KW-0812">Transmembrane</keyword>
<feature type="compositionally biased region" description="Low complexity" evidence="3">
    <location>
        <begin position="2016"/>
        <end position="2027"/>
    </location>
</feature>
<feature type="compositionally biased region" description="Acidic residues" evidence="3">
    <location>
        <begin position="1983"/>
        <end position="1999"/>
    </location>
</feature>
<dbReference type="PROSITE" id="PS50026">
    <property type="entry name" value="EGF_3"/>
    <property type="match status" value="4"/>
</dbReference>
<feature type="compositionally biased region" description="Basic and acidic residues" evidence="3">
    <location>
        <begin position="2000"/>
        <end position="2013"/>
    </location>
</feature>
<feature type="domain" description="Laminin G" evidence="6">
    <location>
        <begin position="326"/>
        <end position="508"/>
    </location>
</feature>
<dbReference type="SMART" id="SM00181">
    <property type="entry name" value="EGF"/>
    <property type="match status" value="4"/>
</dbReference>
<feature type="signal peptide" evidence="5">
    <location>
        <begin position="1"/>
        <end position="26"/>
    </location>
</feature>
<gene>
    <name evidence="8" type="ORF">B5V51_11995</name>
</gene>
<dbReference type="Pfam" id="PF02210">
    <property type="entry name" value="Laminin_G_2"/>
    <property type="match status" value="6"/>
</dbReference>